<evidence type="ECO:0000256" key="18">
    <source>
        <dbReference type="ARBA" id="ARBA00023316"/>
    </source>
</evidence>
<evidence type="ECO:0000256" key="17">
    <source>
        <dbReference type="ARBA" id="ARBA00023288"/>
    </source>
</evidence>
<dbReference type="InterPro" id="IPR002509">
    <property type="entry name" value="NODB_dom"/>
</dbReference>
<dbReference type="PANTHER" id="PTHR10587">
    <property type="entry name" value="GLYCOSYL TRANSFERASE-RELATED"/>
    <property type="match status" value="1"/>
</dbReference>
<feature type="region of interest" description="Disordered" evidence="22">
    <location>
        <begin position="386"/>
        <end position="406"/>
    </location>
</feature>
<evidence type="ECO:0000256" key="15">
    <source>
        <dbReference type="ARBA" id="ARBA00023277"/>
    </source>
</evidence>
<evidence type="ECO:0000256" key="10">
    <source>
        <dbReference type="ARBA" id="ARBA00022729"/>
    </source>
</evidence>
<evidence type="ECO:0000313" key="26">
    <source>
        <dbReference type="Proteomes" id="UP000093000"/>
    </source>
</evidence>
<evidence type="ECO:0000256" key="7">
    <source>
        <dbReference type="ARBA" id="ARBA00022525"/>
    </source>
</evidence>
<dbReference type="GO" id="GO:0098552">
    <property type="term" value="C:side of membrane"/>
    <property type="evidence" value="ECO:0007669"/>
    <property type="project" value="UniProtKB-KW"/>
</dbReference>
<sequence length="483" mass="52241">MFIKVSAVAIAALQVASFVEAAKKSNSTSTSSKLDKPQDYYKSWKSQVDPTNITIPAISQTTSTDPVAECAYYSPTNFEFNEKEWPTIWKTATSNGMDKTPEFLALYNSIDWTKAPSIKPRKLKSDGSIDMAGYDESKDPDCWWSASTCTVPKIKDVNADIYTCNEPETWGLTYDDGPNCSHNAFYDYLEEQNLKASMFYIGSNVIDWPYGAQRGVKAGHHIADHTWSHQLMTTLSNKEVLAELYYTQKAIKMVTGVTPMHWRPAMGDVDDRVRWIATQLNLTAVIWDRDTDDWAAGSSKTVEEVQKTYEDYIEMGSNGTYANSGQITLTHEIDNTTMSLALKYLPKIQSAYKHVIDVATCMNITQPYHETSITFPTFDEYLSSSANATSTSGASNSTSTTSGDAAGSTNIDLTGADLKPAGNGAVVAAAASTPAAVSVTVDTAAAATSVPAAAMQQVATSAGFQITPNGLALAAAAVAAIVF</sequence>
<keyword evidence="19" id="KW-0624">Polysaccharide degradation</keyword>
<dbReference type="Pfam" id="PF01522">
    <property type="entry name" value="Polysacc_deac_1"/>
    <property type="match status" value="1"/>
</dbReference>
<evidence type="ECO:0000256" key="22">
    <source>
        <dbReference type="SAM" id="MobiDB-lite"/>
    </source>
</evidence>
<dbReference type="OrthoDB" id="407355at2759"/>
<evidence type="ECO:0000256" key="4">
    <source>
        <dbReference type="ARBA" id="ARBA00010973"/>
    </source>
</evidence>
<dbReference type="GO" id="GO:0006032">
    <property type="term" value="P:chitin catabolic process"/>
    <property type="evidence" value="ECO:0007669"/>
    <property type="project" value="UniProtKB-KW"/>
</dbReference>
<evidence type="ECO:0000256" key="2">
    <source>
        <dbReference type="ARBA" id="ARBA00004191"/>
    </source>
</evidence>
<feature type="chain" id="PRO_5008889651" description="chitin deacetylase" evidence="23">
    <location>
        <begin position="22"/>
        <end position="483"/>
    </location>
</feature>
<keyword evidence="7" id="KW-0964">Secreted</keyword>
<keyword evidence="26" id="KW-1185">Reference proteome</keyword>
<comment type="subcellular location">
    <subcellularLocation>
        <location evidence="3">Cell membrane</location>
        <topology evidence="3">Lipid-anchor</topology>
        <topology evidence="3">GPI-anchor</topology>
    </subcellularLocation>
    <subcellularLocation>
        <location evidence="2">Secreted</location>
        <location evidence="2">Cell wall</location>
    </subcellularLocation>
</comment>
<dbReference type="AlphaFoldDB" id="A0A1C7NEC1"/>
<feature type="domain" description="NodB homology" evidence="24">
    <location>
        <begin position="168"/>
        <end position="361"/>
    </location>
</feature>
<dbReference type="Gene3D" id="3.20.20.370">
    <property type="entry name" value="Glycoside hydrolase/deacetylase"/>
    <property type="match status" value="1"/>
</dbReference>
<evidence type="ECO:0000256" key="14">
    <source>
        <dbReference type="ARBA" id="ARBA00023180"/>
    </source>
</evidence>
<evidence type="ECO:0000256" key="20">
    <source>
        <dbReference type="ARBA" id="ARBA00024056"/>
    </source>
</evidence>
<keyword evidence="5" id="KW-1003">Cell membrane</keyword>
<dbReference type="GO" id="GO:0071555">
    <property type="term" value="P:cell wall organization"/>
    <property type="evidence" value="ECO:0007669"/>
    <property type="project" value="UniProtKB-KW"/>
</dbReference>
<evidence type="ECO:0000256" key="19">
    <source>
        <dbReference type="ARBA" id="ARBA00023326"/>
    </source>
</evidence>
<keyword evidence="14" id="KW-0325">Glycoprotein</keyword>
<comment type="catalytic activity">
    <reaction evidence="21">
        <text>[(1-&gt;4)-N-acetyl-beta-D-glucosaminyl](n) + n H2O = chitosan + n acetate</text>
        <dbReference type="Rhea" id="RHEA:10464"/>
        <dbReference type="Rhea" id="RHEA-COMP:9593"/>
        <dbReference type="Rhea" id="RHEA-COMP:9597"/>
        <dbReference type="ChEBI" id="CHEBI:15377"/>
        <dbReference type="ChEBI" id="CHEBI:17029"/>
        <dbReference type="ChEBI" id="CHEBI:30089"/>
        <dbReference type="ChEBI" id="CHEBI:57704"/>
        <dbReference type="EC" id="3.5.1.41"/>
    </reaction>
    <physiologicalReaction direction="left-to-right" evidence="21">
        <dbReference type="Rhea" id="RHEA:10465"/>
    </physiologicalReaction>
</comment>
<proteinExistence type="inferred from homology"/>
<evidence type="ECO:0000256" key="1">
    <source>
        <dbReference type="ARBA" id="ARBA00001941"/>
    </source>
</evidence>
<reference evidence="25 26" key="1">
    <citation type="submission" date="2016-03" db="EMBL/GenBank/DDBJ databases">
        <title>Choanephora cucurbitarum.</title>
        <authorList>
            <person name="Min B."/>
            <person name="Park H."/>
            <person name="Park J.-H."/>
            <person name="Shin H.-D."/>
            <person name="Choi I.-G."/>
        </authorList>
    </citation>
    <scope>NUCLEOTIDE SEQUENCE [LARGE SCALE GENOMIC DNA]</scope>
    <source>
        <strain evidence="25 26">KUS-F28377</strain>
    </source>
</reference>
<dbReference type="CDD" id="cd10952">
    <property type="entry name" value="CE4_MrCDA_like"/>
    <property type="match status" value="1"/>
</dbReference>
<keyword evidence="18" id="KW-0961">Cell wall biogenesis/degradation</keyword>
<dbReference type="EC" id="3.5.1.41" evidence="20"/>
<dbReference type="SUPFAM" id="SSF88713">
    <property type="entry name" value="Glycoside hydrolase/deacetylase"/>
    <property type="match status" value="1"/>
</dbReference>
<evidence type="ECO:0000256" key="6">
    <source>
        <dbReference type="ARBA" id="ARBA00022512"/>
    </source>
</evidence>
<dbReference type="GO" id="GO:0009272">
    <property type="term" value="P:fungal-type cell wall biogenesis"/>
    <property type="evidence" value="ECO:0007669"/>
    <property type="project" value="UniProtKB-ARBA"/>
</dbReference>
<dbReference type="GO" id="GO:0004099">
    <property type="term" value="F:chitin deacetylase activity"/>
    <property type="evidence" value="ECO:0007669"/>
    <property type="project" value="UniProtKB-EC"/>
</dbReference>
<gene>
    <name evidence="25" type="primary">CDA_15</name>
    <name evidence="25" type="ORF">A0J61_05061</name>
</gene>
<dbReference type="InterPro" id="IPR011330">
    <property type="entry name" value="Glyco_hydro/deAcase_b/a-brl"/>
</dbReference>
<comment type="caution">
    <text evidence="25">The sequence shown here is derived from an EMBL/GenBank/DDBJ whole genome shotgun (WGS) entry which is preliminary data.</text>
</comment>
<comment type="cofactor">
    <cofactor evidence="1">
        <name>Co(2+)</name>
        <dbReference type="ChEBI" id="CHEBI:48828"/>
    </cofactor>
</comment>
<keyword evidence="16" id="KW-0170">Cobalt</keyword>
<dbReference type="GO" id="GO:0046872">
    <property type="term" value="F:metal ion binding"/>
    <property type="evidence" value="ECO:0007669"/>
    <property type="project" value="UniProtKB-KW"/>
</dbReference>
<dbReference type="PANTHER" id="PTHR10587:SF98">
    <property type="entry name" value="CHITIN DEACETYLASE"/>
    <property type="match status" value="1"/>
</dbReference>
<dbReference type="GO" id="GO:0005886">
    <property type="term" value="C:plasma membrane"/>
    <property type="evidence" value="ECO:0007669"/>
    <property type="project" value="UniProtKB-SubCell"/>
</dbReference>
<name>A0A1C7NEC1_9FUNG</name>
<dbReference type="Proteomes" id="UP000093000">
    <property type="component" value="Unassembled WGS sequence"/>
</dbReference>
<keyword evidence="10 23" id="KW-0732">Signal</keyword>
<evidence type="ECO:0000256" key="8">
    <source>
        <dbReference type="ARBA" id="ARBA00022622"/>
    </source>
</evidence>
<dbReference type="PROSITE" id="PS51677">
    <property type="entry name" value="NODB"/>
    <property type="match status" value="1"/>
</dbReference>
<evidence type="ECO:0000259" key="24">
    <source>
        <dbReference type="PROSITE" id="PS51677"/>
    </source>
</evidence>
<keyword evidence="9" id="KW-0479">Metal-binding</keyword>
<evidence type="ECO:0000256" key="12">
    <source>
        <dbReference type="ARBA" id="ARBA00023024"/>
    </source>
</evidence>
<evidence type="ECO:0000256" key="16">
    <source>
        <dbReference type="ARBA" id="ARBA00023285"/>
    </source>
</evidence>
<evidence type="ECO:0000256" key="21">
    <source>
        <dbReference type="ARBA" id="ARBA00048494"/>
    </source>
</evidence>
<feature type="signal peptide" evidence="23">
    <location>
        <begin position="1"/>
        <end position="21"/>
    </location>
</feature>
<evidence type="ECO:0000256" key="13">
    <source>
        <dbReference type="ARBA" id="ARBA00023136"/>
    </source>
</evidence>
<evidence type="ECO:0000313" key="25">
    <source>
        <dbReference type="EMBL" id="OBZ86896.1"/>
    </source>
</evidence>
<dbReference type="EMBL" id="LUGH01000263">
    <property type="protein sequence ID" value="OBZ86896.1"/>
    <property type="molecule type" value="Genomic_DNA"/>
</dbReference>
<evidence type="ECO:0000256" key="3">
    <source>
        <dbReference type="ARBA" id="ARBA00004609"/>
    </source>
</evidence>
<dbReference type="GO" id="GO:0000272">
    <property type="term" value="P:polysaccharide catabolic process"/>
    <property type="evidence" value="ECO:0007669"/>
    <property type="project" value="UniProtKB-KW"/>
</dbReference>
<evidence type="ECO:0000256" key="9">
    <source>
        <dbReference type="ARBA" id="ARBA00022723"/>
    </source>
</evidence>
<evidence type="ECO:0000256" key="11">
    <source>
        <dbReference type="ARBA" id="ARBA00022801"/>
    </source>
</evidence>
<organism evidence="25 26">
    <name type="scientific">Choanephora cucurbitarum</name>
    <dbReference type="NCBI Taxonomy" id="101091"/>
    <lineage>
        <taxon>Eukaryota</taxon>
        <taxon>Fungi</taxon>
        <taxon>Fungi incertae sedis</taxon>
        <taxon>Mucoromycota</taxon>
        <taxon>Mucoromycotina</taxon>
        <taxon>Mucoromycetes</taxon>
        <taxon>Mucorales</taxon>
        <taxon>Mucorineae</taxon>
        <taxon>Choanephoraceae</taxon>
        <taxon>Choanephoroideae</taxon>
        <taxon>Choanephora</taxon>
    </lineage>
</organism>
<evidence type="ECO:0000256" key="23">
    <source>
        <dbReference type="SAM" id="SignalP"/>
    </source>
</evidence>
<keyword evidence="13" id="KW-0472">Membrane</keyword>
<keyword evidence="11" id="KW-0378">Hydrolase</keyword>
<keyword evidence="6" id="KW-0134">Cell wall</keyword>
<dbReference type="FunFam" id="3.20.20.370:FF:000004">
    <property type="entry name" value="Related to Chitin deacetylase"/>
    <property type="match status" value="1"/>
</dbReference>
<dbReference type="InterPro" id="IPR050248">
    <property type="entry name" value="Polysacc_deacetylase_ArnD"/>
</dbReference>
<dbReference type="STRING" id="101091.A0A1C7NEC1"/>
<accession>A0A1C7NEC1</accession>
<evidence type="ECO:0000256" key="5">
    <source>
        <dbReference type="ARBA" id="ARBA00022475"/>
    </source>
</evidence>
<protein>
    <recommendedName>
        <fullName evidence="20">chitin deacetylase</fullName>
        <ecNumber evidence="20">3.5.1.41</ecNumber>
    </recommendedName>
</protein>
<dbReference type="InParanoid" id="A0A1C7NEC1"/>
<comment type="similarity">
    <text evidence="4">Belongs to the polysaccharide deacetylase family.</text>
</comment>
<keyword evidence="12" id="KW-0146">Chitin degradation</keyword>
<keyword evidence="15" id="KW-0119">Carbohydrate metabolism</keyword>
<keyword evidence="17" id="KW-0449">Lipoprotein</keyword>
<keyword evidence="8" id="KW-0336">GPI-anchor</keyword>